<proteinExistence type="predicted"/>
<feature type="region of interest" description="Disordered" evidence="2">
    <location>
        <begin position="694"/>
        <end position="806"/>
    </location>
</feature>
<accession>A0AAN9BNK7</accession>
<dbReference type="SMART" id="SM00336">
    <property type="entry name" value="BBOX"/>
    <property type="match status" value="1"/>
</dbReference>
<comment type="caution">
    <text evidence="4">The sequence shown here is derived from an EMBL/GenBank/DDBJ whole genome shotgun (WGS) entry which is preliminary data.</text>
</comment>
<feature type="domain" description="B box-type" evidence="3">
    <location>
        <begin position="2"/>
        <end position="49"/>
    </location>
</feature>
<dbReference type="SUPFAM" id="SSF69322">
    <property type="entry name" value="Tricorn protease domain 2"/>
    <property type="match status" value="1"/>
</dbReference>
<evidence type="ECO:0000256" key="1">
    <source>
        <dbReference type="PROSITE-ProRule" id="PRU00024"/>
    </source>
</evidence>
<evidence type="ECO:0000256" key="2">
    <source>
        <dbReference type="SAM" id="MobiDB-lite"/>
    </source>
</evidence>
<feature type="region of interest" description="Disordered" evidence="2">
    <location>
        <begin position="874"/>
        <end position="1071"/>
    </location>
</feature>
<protein>
    <recommendedName>
        <fullName evidence="3">B box-type domain-containing protein</fullName>
    </recommendedName>
</protein>
<keyword evidence="1" id="KW-0862">Zinc</keyword>
<name>A0AAN9BNK7_9CAEN</name>
<keyword evidence="5" id="KW-1185">Reference proteome</keyword>
<dbReference type="Pfam" id="PF00643">
    <property type="entry name" value="zf-B_box"/>
    <property type="match status" value="1"/>
</dbReference>
<dbReference type="Proteomes" id="UP001374579">
    <property type="component" value="Unassembled WGS sequence"/>
</dbReference>
<evidence type="ECO:0000259" key="3">
    <source>
        <dbReference type="PROSITE" id="PS50119"/>
    </source>
</evidence>
<reference evidence="4 5" key="1">
    <citation type="submission" date="2024-02" db="EMBL/GenBank/DDBJ databases">
        <title>Chromosome-scale genome assembly of the rough periwinkle Littorina saxatilis.</title>
        <authorList>
            <person name="De Jode A."/>
            <person name="Faria R."/>
            <person name="Formenti G."/>
            <person name="Sims Y."/>
            <person name="Smith T.P."/>
            <person name="Tracey A."/>
            <person name="Wood J.M.D."/>
            <person name="Zagrodzka Z.B."/>
            <person name="Johannesson K."/>
            <person name="Butlin R.K."/>
            <person name="Leder E.H."/>
        </authorList>
    </citation>
    <scope>NUCLEOTIDE SEQUENCE [LARGE SCALE GENOMIC DNA]</scope>
    <source>
        <strain evidence="4">Snail1</strain>
        <tissue evidence="4">Muscle</tissue>
    </source>
</reference>
<feature type="region of interest" description="Disordered" evidence="2">
    <location>
        <begin position="629"/>
        <end position="674"/>
    </location>
</feature>
<feature type="region of interest" description="Disordered" evidence="2">
    <location>
        <begin position="556"/>
        <end position="576"/>
    </location>
</feature>
<feature type="compositionally biased region" description="Polar residues" evidence="2">
    <location>
        <begin position="791"/>
        <end position="806"/>
    </location>
</feature>
<dbReference type="SUPFAM" id="SSF57845">
    <property type="entry name" value="B-box zinc-binding domain"/>
    <property type="match status" value="1"/>
</dbReference>
<sequence>MEGQQSCDDHPNKPLTLQCVPCDKLICALCKKTGHTHHATRSTHNAAEDIRYQLLTKLHDLRGPTTNARAAVKKKRSSQKSFEESVQETKEAIRDRAEAVISYINQVVREKLRSVDDFAERNGRTELCSHVSELEEHLNALKTNTQAVKRLLANDVSDLEVIQQWSFVSTPPAPPVFAIPVHQTYLFLPKVNDQWKDQIQSMLGLPKVAQTSTQSSAMAVAHRLNVLKTVQALHVMKDGRLCVALVPAALPENSAVHDSLVLHVYNPDGTLFLRKTIEGCKRPRLSSTPNSKIVVLCAFSGTKTIFDVGPWSSETEQTDPLCDFLCCFKMDSHKIARRKLALKTEKRTIYEVSSESTKPLFTVLTENPQTVVADKAGEYFAVIQLTVNLKTSDTPKKAEKSVKQVIQDSAAAVFKRAPNTSDTPTKAEAPLKQVFQGSVAVFKRPSESTSKAQKPFTTFSPHANKAAYPAAVCFDKNSSNQNVLLVAQGATIYMVDYENTGNPITSVSGECPVLTTPTALTTDSEGRLWIGCQDGNILNWVHMEEVSEHYYMQPEDVEERDGDVSSDSEDGVGTDDGDVYVKTVGASALTSTSVHITSSSGATLSAPILKRNRFESEKSHIYVEVEVDNESSTQAANSSVNGESASGSVLHTPVTVDTSTRKTSPGAADSEKHKDCVELVQECTSDLTNTSALHPLSVEEKNSNDSEEVSVLSTSSSGNTSLNSDTDLYTYCRTSNINVSPEGETTDGHDVTAKSKRTGNAKGASDLYTDCRSSNFKDSQGGEPTDRPKVTVQSKPTGNMPLNNESDVFTDCQTSNFKVSREAEPSDRPGITNNSKPTGIPLDLHSKIHSTADSAEPECTAKNANLYAEETRKAATAQRLMDEEASSMNADGSKEFNREEDDSESPVSLPVSDTMSNGSTSPHSDGSKTAGQNSPSRPVPRPPPPNRPVPPPPHPHPRRARRPCPLPPVDEFSSQTTADLTGEHTKDKHRQLKPLTGCGGADDSVTRNPGCPNHENSDHPAGDNSGRIQTHLWGPHMPNQRDSKPRPPPPPPPKPRRAASMENLLENIDWQ</sequence>
<organism evidence="4 5">
    <name type="scientific">Littorina saxatilis</name>
    <dbReference type="NCBI Taxonomy" id="31220"/>
    <lineage>
        <taxon>Eukaryota</taxon>
        <taxon>Metazoa</taxon>
        <taxon>Spiralia</taxon>
        <taxon>Lophotrochozoa</taxon>
        <taxon>Mollusca</taxon>
        <taxon>Gastropoda</taxon>
        <taxon>Caenogastropoda</taxon>
        <taxon>Littorinimorpha</taxon>
        <taxon>Littorinoidea</taxon>
        <taxon>Littorinidae</taxon>
        <taxon>Littorina</taxon>
    </lineage>
</organism>
<dbReference type="AlphaFoldDB" id="A0AAN9BNK7"/>
<feature type="compositionally biased region" description="Pro residues" evidence="2">
    <location>
        <begin position="937"/>
        <end position="954"/>
    </location>
</feature>
<keyword evidence="1" id="KW-0863">Zinc-finger</keyword>
<evidence type="ECO:0000313" key="5">
    <source>
        <dbReference type="Proteomes" id="UP001374579"/>
    </source>
</evidence>
<dbReference type="InterPro" id="IPR021978">
    <property type="entry name" value="PML-like_CC"/>
</dbReference>
<dbReference type="PANTHER" id="PTHR25462">
    <property type="entry name" value="BONUS, ISOFORM C-RELATED"/>
    <property type="match status" value="1"/>
</dbReference>
<feature type="region of interest" description="Disordered" evidence="2">
    <location>
        <begin position="818"/>
        <end position="844"/>
    </location>
</feature>
<dbReference type="InterPro" id="IPR047153">
    <property type="entry name" value="TRIM45/56/19-like"/>
</dbReference>
<feature type="compositionally biased region" description="Polar residues" evidence="2">
    <location>
        <begin position="630"/>
        <end position="663"/>
    </location>
</feature>
<dbReference type="PANTHER" id="PTHR25462:SF296">
    <property type="entry name" value="MEIOTIC P26, ISOFORM F"/>
    <property type="match status" value="1"/>
</dbReference>
<gene>
    <name evidence="4" type="ORF">V1264_016257</name>
</gene>
<feature type="compositionally biased region" description="Low complexity" evidence="2">
    <location>
        <begin position="709"/>
        <end position="724"/>
    </location>
</feature>
<dbReference type="EMBL" id="JBAMIC010000004">
    <property type="protein sequence ID" value="KAK7108524.1"/>
    <property type="molecule type" value="Genomic_DNA"/>
</dbReference>
<keyword evidence="1" id="KW-0479">Metal-binding</keyword>
<dbReference type="GO" id="GO:0008270">
    <property type="term" value="F:zinc ion binding"/>
    <property type="evidence" value="ECO:0007669"/>
    <property type="project" value="UniProtKB-KW"/>
</dbReference>
<feature type="compositionally biased region" description="Polar residues" evidence="2">
    <location>
        <begin position="911"/>
        <end position="934"/>
    </location>
</feature>
<evidence type="ECO:0000313" key="4">
    <source>
        <dbReference type="EMBL" id="KAK7108524.1"/>
    </source>
</evidence>
<dbReference type="InterPro" id="IPR000315">
    <property type="entry name" value="Znf_B-box"/>
</dbReference>
<dbReference type="Pfam" id="PF12126">
    <property type="entry name" value="PML_CC"/>
    <property type="match status" value="1"/>
</dbReference>
<dbReference type="PROSITE" id="PS50119">
    <property type="entry name" value="ZF_BBOX"/>
    <property type="match status" value="1"/>
</dbReference>
<dbReference type="Gene3D" id="3.30.160.60">
    <property type="entry name" value="Classic Zinc Finger"/>
    <property type="match status" value="1"/>
</dbReference>